<evidence type="ECO:0000313" key="3">
    <source>
        <dbReference type="Proteomes" id="UP000016944"/>
    </source>
</evidence>
<feature type="compositionally biased region" description="Polar residues" evidence="1">
    <location>
        <begin position="238"/>
        <end position="249"/>
    </location>
</feature>
<feature type="compositionally biased region" description="Basic residues" evidence="1">
    <location>
        <begin position="379"/>
        <end position="392"/>
    </location>
</feature>
<dbReference type="AlphaFoldDB" id="U4Q7Z0"/>
<dbReference type="KEGG" id="rir:BN877_I1790"/>
<evidence type="ECO:0000256" key="1">
    <source>
        <dbReference type="SAM" id="MobiDB-lite"/>
    </source>
</evidence>
<dbReference type="Proteomes" id="UP000016944">
    <property type="component" value="Chromosome I"/>
</dbReference>
<accession>U4Q7Z0</accession>
<dbReference type="PATRIC" id="fig|424182.3.peg.1773"/>
<protein>
    <submittedName>
        <fullName evidence="2">Uncharacterized protein</fullName>
    </submittedName>
</protein>
<feature type="compositionally biased region" description="Acidic residues" evidence="1">
    <location>
        <begin position="285"/>
        <end position="294"/>
    </location>
</feature>
<feature type="compositionally biased region" description="Basic and acidic residues" evidence="1">
    <location>
        <begin position="338"/>
        <end position="349"/>
    </location>
</feature>
<gene>
    <name evidence="2" type="ORF">BN877_I1790</name>
</gene>
<feature type="compositionally biased region" description="Low complexity" evidence="1">
    <location>
        <begin position="350"/>
        <end position="374"/>
    </location>
</feature>
<sequence length="392" mass="41282">MGSGLVEAKGSSQRPGARRCAHRRRDRADRPRRKKSSTARRESMTDIISIDPVDFAGAIGHLAANGLYAILEGRDLENENWFGGDVAQSEHDVYILAEYVSRTEASGERLWRFAAIEALTEDGNYGDIPLPRRLAFNLFASTSLQALRELKAVRDALAQILAVAEYKEPPALKIEDSIFEPHGSLGDQEAYQAQWLKDQQAADRRALDDAKAAEEAEAAAETMSLGAPIETEIEDQNRPTALSVGQQEGATDEKETANEGQEAGGDAQPDPDAQGSISELLGDGDSAEGSDEPVGEAPPASEVAEPLADQGSDEGGKSANAVEQAAIPASPEGGESAGGEKLDDDRIQPGDDGAASDGDHGATAAASGDDAVGADVKKPARARKSKKTKSPN</sequence>
<feature type="region of interest" description="Disordered" evidence="1">
    <location>
        <begin position="1"/>
        <end position="43"/>
    </location>
</feature>
<dbReference type="EMBL" id="HG518322">
    <property type="protein sequence ID" value="CDI08686.1"/>
    <property type="molecule type" value="Genomic_DNA"/>
</dbReference>
<organism evidence="2 3">
    <name type="scientific">Agrobacterium pusense</name>
    <dbReference type="NCBI Taxonomy" id="648995"/>
    <lineage>
        <taxon>Bacteria</taxon>
        <taxon>Pseudomonadati</taxon>
        <taxon>Pseudomonadota</taxon>
        <taxon>Alphaproteobacteria</taxon>
        <taxon>Hyphomicrobiales</taxon>
        <taxon>Rhizobiaceae</taxon>
        <taxon>Rhizobium/Agrobacterium group</taxon>
        <taxon>Agrobacterium</taxon>
    </lineage>
</organism>
<evidence type="ECO:0000313" key="2">
    <source>
        <dbReference type="EMBL" id="CDI08686.1"/>
    </source>
</evidence>
<proteinExistence type="predicted"/>
<reference evidence="2 3" key="1">
    <citation type="journal article" date="2013" name="Genome Announc.">
        <title>Complete Genome Sequence of the Sesbania Symbiont and Rice Growth-Promoting Endophyte Rhizobium sp. Strain IRBG74.</title>
        <authorList>
            <person name="Crook M.B."/>
            <person name="Mitra S."/>
            <person name="Ane J.M."/>
            <person name="Sadowsky M.J."/>
            <person name="Gyaneshwar P."/>
        </authorList>
    </citation>
    <scope>NUCLEOTIDE SEQUENCE [LARGE SCALE GENOMIC DNA]</scope>
    <source>
        <strain evidence="2 3">IRBG74</strain>
    </source>
</reference>
<dbReference type="HOGENOM" id="CLU_703735_0_0_5"/>
<feature type="compositionally biased region" description="Basic residues" evidence="1">
    <location>
        <begin position="16"/>
        <end position="38"/>
    </location>
</feature>
<name>U4Q7Z0_9HYPH</name>
<feature type="region of interest" description="Disordered" evidence="1">
    <location>
        <begin position="206"/>
        <end position="392"/>
    </location>
</feature>